<proteinExistence type="predicted"/>
<reference evidence="2 3" key="1">
    <citation type="submission" date="2015-02" db="EMBL/GenBank/DDBJ databases">
        <title>Pseudomonas helleri sp. nov. and Pseudomonas weihenstephanensis sp. nov., isolated from raw cows milk.</title>
        <authorList>
            <person name="von Neubeck M."/>
            <person name="Huptas C."/>
            <person name="Wenning M."/>
            <person name="Scherer S."/>
        </authorList>
    </citation>
    <scope>NUCLEOTIDE SEQUENCE [LARGE SCALE GENOMIC DNA]</scope>
    <source>
        <strain evidence="2 3">DSM 29166</strain>
    </source>
</reference>
<dbReference type="Proteomes" id="UP000036325">
    <property type="component" value="Unassembled WGS sequence"/>
</dbReference>
<keyword evidence="2" id="KW-0503">Monooxygenase</keyword>
<dbReference type="STRING" id="1608994.TU86_03140"/>
<dbReference type="RefSeq" id="WP_048362828.1">
    <property type="nucleotide sequence ID" value="NZ_JYLF01000001.1"/>
</dbReference>
<comment type="caution">
    <text evidence="2">The sequence shown here is derived from an EMBL/GenBank/DDBJ whole genome shotgun (WGS) entry which is preliminary data.</text>
</comment>
<sequence>MPQSPVVSHTTWVRARIGCAAQVQTCLNQLIEPTLQTPGCLHFALQHSHSDPLLWHVAGYWLDESSMQAYFHSPVMQVYSDLVHEQVVDHLDFQTFSDVACAGLRQRTG</sequence>
<dbReference type="Pfam" id="PF03992">
    <property type="entry name" value="ABM"/>
    <property type="match status" value="1"/>
</dbReference>
<dbReference type="SUPFAM" id="SSF54909">
    <property type="entry name" value="Dimeric alpha+beta barrel"/>
    <property type="match status" value="1"/>
</dbReference>
<feature type="domain" description="ABM" evidence="1">
    <location>
        <begin position="14"/>
        <end position="79"/>
    </location>
</feature>
<name>A0A0J6IU02_9PSED</name>
<evidence type="ECO:0000313" key="2">
    <source>
        <dbReference type="EMBL" id="KMN15773.1"/>
    </source>
</evidence>
<dbReference type="OrthoDB" id="6883197at2"/>
<organism evidence="2 3">
    <name type="scientific">Pseudomonas weihenstephanensis</name>
    <dbReference type="NCBI Taxonomy" id="1608994"/>
    <lineage>
        <taxon>Bacteria</taxon>
        <taxon>Pseudomonadati</taxon>
        <taxon>Pseudomonadota</taxon>
        <taxon>Gammaproteobacteria</taxon>
        <taxon>Pseudomonadales</taxon>
        <taxon>Pseudomonadaceae</taxon>
        <taxon>Pseudomonas</taxon>
    </lineage>
</organism>
<keyword evidence="2" id="KW-0560">Oxidoreductase</keyword>
<dbReference type="InterPro" id="IPR007138">
    <property type="entry name" value="ABM_dom"/>
</dbReference>
<gene>
    <name evidence="2" type="ORF">TU86_03140</name>
</gene>
<accession>A0A0J6IU02</accession>
<dbReference type="AlphaFoldDB" id="A0A0J6IU02"/>
<evidence type="ECO:0000313" key="3">
    <source>
        <dbReference type="Proteomes" id="UP000036325"/>
    </source>
</evidence>
<dbReference type="InterPro" id="IPR011008">
    <property type="entry name" value="Dimeric_a/b-barrel"/>
</dbReference>
<dbReference type="Gene3D" id="3.30.70.100">
    <property type="match status" value="1"/>
</dbReference>
<dbReference type="GO" id="GO:0004497">
    <property type="term" value="F:monooxygenase activity"/>
    <property type="evidence" value="ECO:0007669"/>
    <property type="project" value="UniProtKB-KW"/>
</dbReference>
<protein>
    <submittedName>
        <fullName evidence="2">Antibiotic biosynthesis monooxygenase</fullName>
    </submittedName>
</protein>
<dbReference type="EMBL" id="JYLF01000001">
    <property type="protein sequence ID" value="KMN15773.1"/>
    <property type="molecule type" value="Genomic_DNA"/>
</dbReference>
<evidence type="ECO:0000259" key="1">
    <source>
        <dbReference type="Pfam" id="PF03992"/>
    </source>
</evidence>
<dbReference type="PATRIC" id="fig|1608994.3.peg.1205"/>